<organism evidence="1">
    <name type="scientific">Anguilla anguilla</name>
    <name type="common">European freshwater eel</name>
    <name type="synonym">Muraena anguilla</name>
    <dbReference type="NCBI Taxonomy" id="7936"/>
    <lineage>
        <taxon>Eukaryota</taxon>
        <taxon>Metazoa</taxon>
        <taxon>Chordata</taxon>
        <taxon>Craniata</taxon>
        <taxon>Vertebrata</taxon>
        <taxon>Euteleostomi</taxon>
        <taxon>Actinopterygii</taxon>
        <taxon>Neopterygii</taxon>
        <taxon>Teleostei</taxon>
        <taxon>Anguilliformes</taxon>
        <taxon>Anguillidae</taxon>
        <taxon>Anguilla</taxon>
    </lineage>
</organism>
<reference evidence="1" key="2">
    <citation type="journal article" date="2015" name="Fish Shellfish Immunol.">
        <title>Early steps in the European eel (Anguilla anguilla)-Vibrio vulnificus interaction in the gills: Role of the RtxA13 toxin.</title>
        <authorList>
            <person name="Callol A."/>
            <person name="Pajuelo D."/>
            <person name="Ebbesson L."/>
            <person name="Teles M."/>
            <person name="MacKenzie S."/>
            <person name="Amaro C."/>
        </authorList>
    </citation>
    <scope>NUCLEOTIDE SEQUENCE</scope>
</reference>
<sequence>MHVVIYQMQFEMIRDALHFSLGARHFKSVRNQFLCLESSSTSQNEIYPQGFLAELEMREGCIFYGLWIFLFPSPSH</sequence>
<name>A0A0E9RYU7_ANGAN</name>
<dbReference type="AlphaFoldDB" id="A0A0E9RYU7"/>
<proteinExistence type="predicted"/>
<accession>A0A0E9RYU7</accession>
<dbReference type="EMBL" id="GBXM01074346">
    <property type="protein sequence ID" value="JAH34231.1"/>
    <property type="molecule type" value="Transcribed_RNA"/>
</dbReference>
<evidence type="ECO:0000313" key="1">
    <source>
        <dbReference type="EMBL" id="JAH34231.1"/>
    </source>
</evidence>
<reference evidence="1" key="1">
    <citation type="submission" date="2014-11" db="EMBL/GenBank/DDBJ databases">
        <authorList>
            <person name="Amaro Gonzalez C."/>
        </authorList>
    </citation>
    <scope>NUCLEOTIDE SEQUENCE</scope>
</reference>
<protein>
    <submittedName>
        <fullName evidence="1">Uncharacterized protein</fullName>
    </submittedName>
</protein>